<evidence type="ECO:0000256" key="2">
    <source>
        <dbReference type="SAM" id="Phobius"/>
    </source>
</evidence>
<gene>
    <name evidence="3" type="ORF">F4162_09710</name>
</gene>
<keyword evidence="2" id="KW-1133">Transmembrane helix</keyword>
<feature type="transmembrane region" description="Helical" evidence="2">
    <location>
        <begin position="35"/>
        <end position="56"/>
    </location>
</feature>
<sequence>MQRRPPWLLIGALAALILLPGPTLRLLFGLIRGLSLLLLVPVLVTGVAGVAGWLWWRRLQAQVRQCPSCGIATMNATTCPACGYSFAESAQGSGGRNGPIDVQAETLDDQDVNP</sequence>
<keyword evidence="2" id="KW-0472">Membrane</keyword>
<keyword evidence="2" id="KW-0812">Transmembrane</keyword>
<dbReference type="EMBL" id="VYDO01000298">
    <property type="protein sequence ID" value="MYG39205.1"/>
    <property type="molecule type" value="Genomic_DNA"/>
</dbReference>
<evidence type="ECO:0000256" key="1">
    <source>
        <dbReference type="SAM" id="MobiDB-lite"/>
    </source>
</evidence>
<protein>
    <submittedName>
        <fullName evidence="3">Uncharacterized protein</fullName>
    </submittedName>
</protein>
<feature type="region of interest" description="Disordered" evidence="1">
    <location>
        <begin position="90"/>
        <end position="114"/>
    </location>
</feature>
<proteinExistence type="predicted"/>
<name>A0A6B1FBW4_9SYNE</name>
<organism evidence="3">
    <name type="scientific">Synechococcus sp. SB0676_bin_10</name>
    <dbReference type="NCBI Taxonomy" id="2604869"/>
    <lineage>
        <taxon>Bacteria</taxon>
        <taxon>Bacillati</taxon>
        <taxon>Cyanobacteriota</taxon>
        <taxon>Cyanophyceae</taxon>
        <taxon>Synechococcales</taxon>
        <taxon>Synechococcaceae</taxon>
        <taxon>Synechococcus</taxon>
    </lineage>
</organism>
<comment type="caution">
    <text evidence="3">The sequence shown here is derived from an EMBL/GenBank/DDBJ whole genome shotgun (WGS) entry which is preliminary data.</text>
</comment>
<reference evidence="3" key="1">
    <citation type="submission" date="2019-09" db="EMBL/GenBank/DDBJ databases">
        <title>Characterisation of the sponge microbiome using genome-centric metagenomics.</title>
        <authorList>
            <person name="Engelberts J.P."/>
            <person name="Robbins S.J."/>
            <person name="De Goeij J.M."/>
            <person name="Aranda M."/>
            <person name="Bell S.C."/>
            <person name="Webster N.S."/>
        </authorList>
    </citation>
    <scope>NUCLEOTIDE SEQUENCE</scope>
    <source>
        <strain evidence="3">SB0676_bin_10</strain>
    </source>
</reference>
<dbReference type="AlphaFoldDB" id="A0A6B1FBW4"/>
<accession>A0A6B1FBW4</accession>
<evidence type="ECO:0000313" key="3">
    <source>
        <dbReference type="EMBL" id="MYG39205.1"/>
    </source>
</evidence>